<protein>
    <submittedName>
        <fullName evidence="1">Uncharacterized protein</fullName>
    </submittedName>
</protein>
<sequence>MADISYTPTFRDVPWTDRRDRATASGPIGFNSKFNAIASDLRQLSTVVTRIGTAIDASNAPPPPQQQRLSFTPVLHTTSSSTGEWAYDASGVVSTASGEALGVANLTLPDGLRLTSVRVVGSIGRNSFGAGGGGVSLLRTPLRLVVPPPAPEALTGDGDIPGKGAFDLQIPVTASRALIDTSVFRYVFTANFTTITFGGLSIEAVHLTFAPPS</sequence>
<comment type="caution">
    <text evidence="1">The sequence shown here is derived from an EMBL/GenBank/DDBJ whole genome shotgun (WGS) entry which is preliminary data.</text>
</comment>
<dbReference type="Proteomes" id="UP001474181">
    <property type="component" value="Unassembled WGS sequence"/>
</dbReference>
<dbReference type="EMBL" id="JBEPEK010000904">
    <property type="protein sequence ID" value="MER7187759.1"/>
    <property type="molecule type" value="Genomic_DNA"/>
</dbReference>
<name>A0ABV1XFD4_9ACTN</name>
<reference evidence="1 2" key="1">
    <citation type="submission" date="2024-06" db="EMBL/GenBank/DDBJ databases">
        <title>The Natural Products Discovery Center: Release of the First 8490 Sequenced Strains for Exploring Actinobacteria Biosynthetic Diversity.</title>
        <authorList>
            <person name="Kalkreuter E."/>
            <person name="Kautsar S.A."/>
            <person name="Yang D."/>
            <person name="Bader C.D."/>
            <person name="Teijaro C.N."/>
            <person name="Fluegel L."/>
            <person name="Davis C.M."/>
            <person name="Simpson J.R."/>
            <person name="Lauterbach L."/>
            <person name="Steele A.D."/>
            <person name="Gui C."/>
            <person name="Meng S."/>
            <person name="Li G."/>
            <person name="Viehrig K."/>
            <person name="Ye F."/>
            <person name="Su P."/>
            <person name="Kiefer A.F."/>
            <person name="Nichols A."/>
            <person name="Cepeda A.J."/>
            <person name="Yan W."/>
            <person name="Fan B."/>
            <person name="Jiang Y."/>
            <person name="Adhikari A."/>
            <person name="Zheng C.-J."/>
            <person name="Schuster L."/>
            <person name="Cowan T.M."/>
            <person name="Smanski M.J."/>
            <person name="Chevrette M.G."/>
            <person name="De Carvalho L.P.S."/>
            <person name="Shen B."/>
        </authorList>
    </citation>
    <scope>NUCLEOTIDE SEQUENCE [LARGE SCALE GENOMIC DNA]</scope>
    <source>
        <strain evidence="1 2">NPDC000234</strain>
    </source>
</reference>
<dbReference type="RefSeq" id="WP_350792412.1">
    <property type="nucleotide sequence ID" value="NZ_JBEPEK010000904.1"/>
</dbReference>
<proteinExistence type="predicted"/>
<accession>A0ABV1XFD4</accession>
<gene>
    <name evidence="1" type="ORF">ABT404_51300</name>
</gene>
<keyword evidence="2" id="KW-1185">Reference proteome</keyword>
<evidence type="ECO:0000313" key="1">
    <source>
        <dbReference type="EMBL" id="MER7187759.1"/>
    </source>
</evidence>
<evidence type="ECO:0000313" key="2">
    <source>
        <dbReference type="Proteomes" id="UP001474181"/>
    </source>
</evidence>
<organism evidence="1 2">
    <name type="scientific">Streptomyces hyaluromycini</name>
    <dbReference type="NCBI Taxonomy" id="1377993"/>
    <lineage>
        <taxon>Bacteria</taxon>
        <taxon>Bacillati</taxon>
        <taxon>Actinomycetota</taxon>
        <taxon>Actinomycetes</taxon>
        <taxon>Kitasatosporales</taxon>
        <taxon>Streptomycetaceae</taxon>
        <taxon>Streptomyces</taxon>
    </lineage>
</organism>